<organism evidence="2 3">
    <name type="scientific">Lichtheimia ornata</name>
    <dbReference type="NCBI Taxonomy" id="688661"/>
    <lineage>
        <taxon>Eukaryota</taxon>
        <taxon>Fungi</taxon>
        <taxon>Fungi incertae sedis</taxon>
        <taxon>Mucoromycota</taxon>
        <taxon>Mucoromycotina</taxon>
        <taxon>Mucoromycetes</taxon>
        <taxon>Mucorales</taxon>
        <taxon>Lichtheimiaceae</taxon>
        <taxon>Lichtheimia</taxon>
    </lineage>
</organism>
<dbReference type="Pfam" id="PF12937">
    <property type="entry name" value="F-box-like"/>
    <property type="match status" value="1"/>
</dbReference>
<dbReference type="Gene3D" id="1.20.1280.50">
    <property type="match status" value="1"/>
</dbReference>
<dbReference type="InterPro" id="IPR032675">
    <property type="entry name" value="LRR_dom_sf"/>
</dbReference>
<dbReference type="InterPro" id="IPR001810">
    <property type="entry name" value="F-box_dom"/>
</dbReference>
<protein>
    <recommendedName>
        <fullName evidence="1">F-box domain-containing protein</fullName>
    </recommendedName>
</protein>
<proteinExistence type="predicted"/>
<accession>A0AAD7V8X5</accession>
<dbReference type="Proteomes" id="UP001234581">
    <property type="component" value="Unassembled WGS sequence"/>
</dbReference>
<dbReference type="RefSeq" id="XP_058346446.1">
    <property type="nucleotide sequence ID" value="XM_058482879.1"/>
</dbReference>
<evidence type="ECO:0000313" key="3">
    <source>
        <dbReference type="Proteomes" id="UP001234581"/>
    </source>
</evidence>
<dbReference type="GeneID" id="83210215"/>
<dbReference type="SUPFAM" id="SSF52047">
    <property type="entry name" value="RNI-like"/>
    <property type="match status" value="1"/>
</dbReference>
<sequence>MKAIDPANVLPCEILAAIFIQLTQRECLECMAVSRHWYSTLPSCVHGVFSSMVLRGRHDYTHNNTFRQCLGSHVRKVTIESCNNSDILFGITTILETYGCRQLESLELLRCSVDARILSFIQSISTQLQHLLLTDCYLWCDSFTFIRYMISICPTSLVSLSVDRGRQQFSIPATTTTSTITPTTTTTTTTTITTITNSAIETLHLSDVYSLPELFAILDHCPKLTQLSVDTTHQFHPAILPYCSRLTHFRWCMGARPWIHSSSSMQQQDDDAPKEKSLYGLDIEAKDLELFMQRSFQHLRFLGLHSVRYLGQRAMLLRILEQAQPTLNHAYLGLNPSTAEGGVLNALHRLHCLQSLHMTLELNEPWHDRILPLLHGIQDIAHASSHTMESIALDVPFPILKDLDDKADVLVSMGLIPFLKKVRMDVSNVQETSLLAFLERADELRDLTIESVKPIFSYRLLSAIASAMPHLRHFKISYCPQIEAAGIRRLADHHHHHNQQGLSLTFVCCQFDDNGACVQYAKEKLGKANVIYTLDEDDDYVFGAYPNIQPPDP</sequence>
<evidence type="ECO:0000259" key="1">
    <source>
        <dbReference type="Pfam" id="PF12937"/>
    </source>
</evidence>
<gene>
    <name evidence="2" type="ORF">O0I10_002800</name>
</gene>
<comment type="caution">
    <text evidence="2">The sequence shown here is derived from an EMBL/GenBank/DDBJ whole genome shotgun (WGS) entry which is preliminary data.</text>
</comment>
<dbReference type="AlphaFoldDB" id="A0AAD7V8X5"/>
<dbReference type="EMBL" id="JARTCD010000008">
    <property type="protein sequence ID" value="KAJ8661533.1"/>
    <property type="molecule type" value="Genomic_DNA"/>
</dbReference>
<evidence type="ECO:0000313" key="2">
    <source>
        <dbReference type="EMBL" id="KAJ8661533.1"/>
    </source>
</evidence>
<feature type="domain" description="F-box" evidence="1">
    <location>
        <begin position="9"/>
        <end position="39"/>
    </location>
</feature>
<name>A0AAD7V8X5_9FUNG</name>
<dbReference type="SUPFAM" id="SSF81383">
    <property type="entry name" value="F-box domain"/>
    <property type="match status" value="1"/>
</dbReference>
<keyword evidence="3" id="KW-1185">Reference proteome</keyword>
<reference evidence="2 3" key="1">
    <citation type="submission" date="2023-03" db="EMBL/GenBank/DDBJ databases">
        <title>Genome sequence of Lichtheimia ornata CBS 291.66.</title>
        <authorList>
            <person name="Mohabir J.T."/>
            <person name="Shea T.P."/>
            <person name="Kurbessoian T."/>
            <person name="Berby B."/>
            <person name="Fontaine J."/>
            <person name="Livny J."/>
            <person name="Gnirke A."/>
            <person name="Stajich J.E."/>
            <person name="Cuomo C.A."/>
        </authorList>
    </citation>
    <scope>NUCLEOTIDE SEQUENCE [LARGE SCALE GENOMIC DNA]</scope>
    <source>
        <strain evidence="2">CBS 291.66</strain>
    </source>
</reference>
<dbReference type="Gene3D" id="3.80.10.10">
    <property type="entry name" value="Ribonuclease Inhibitor"/>
    <property type="match status" value="1"/>
</dbReference>
<dbReference type="InterPro" id="IPR036047">
    <property type="entry name" value="F-box-like_dom_sf"/>
</dbReference>